<accession>A0A0N4W2M7</accession>
<organism evidence="3">
    <name type="scientific">Haemonchus placei</name>
    <name type="common">Barber's pole worm</name>
    <dbReference type="NCBI Taxonomy" id="6290"/>
    <lineage>
        <taxon>Eukaryota</taxon>
        <taxon>Metazoa</taxon>
        <taxon>Ecdysozoa</taxon>
        <taxon>Nematoda</taxon>
        <taxon>Chromadorea</taxon>
        <taxon>Rhabditida</taxon>
        <taxon>Rhabditina</taxon>
        <taxon>Rhabditomorpha</taxon>
        <taxon>Strongyloidea</taxon>
        <taxon>Trichostrongylidae</taxon>
        <taxon>Haemonchus</taxon>
    </lineage>
</organism>
<dbReference type="AlphaFoldDB" id="A0A0N4W2M7"/>
<dbReference type="Proteomes" id="UP000268014">
    <property type="component" value="Unassembled WGS sequence"/>
</dbReference>
<gene>
    <name evidence="1" type="ORF">HPLM_LOCUS3986</name>
</gene>
<reference evidence="1 2" key="2">
    <citation type="submission" date="2018-11" db="EMBL/GenBank/DDBJ databases">
        <authorList>
            <consortium name="Pathogen Informatics"/>
        </authorList>
    </citation>
    <scope>NUCLEOTIDE SEQUENCE [LARGE SCALE GENOMIC DNA]</scope>
    <source>
        <strain evidence="1 2">MHpl1</strain>
    </source>
</reference>
<dbReference type="OMA" id="HIGTHEM"/>
<reference evidence="3" key="1">
    <citation type="submission" date="2017-02" db="UniProtKB">
        <authorList>
            <consortium name="WormBaseParasite"/>
        </authorList>
    </citation>
    <scope>IDENTIFICATION</scope>
</reference>
<dbReference type="WBParaSite" id="HPLM_0000399401-mRNA-1">
    <property type="protein sequence ID" value="HPLM_0000399401-mRNA-1"/>
    <property type="gene ID" value="HPLM_0000399401"/>
</dbReference>
<evidence type="ECO:0000313" key="1">
    <source>
        <dbReference type="EMBL" id="VDO22142.1"/>
    </source>
</evidence>
<proteinExistence type="predicted"/>
<name>A0A0N4W2M7_HAEPC</name>
<sequence length="143" mass="15862">MSISTFNARMLASGDQVNAGGFNAMIGLRRAAEELHIGTHEMEWNEQDEKNGERCEVQETKLRDISSWNHFASLSSLWEDSVSDIIAEEHGRLVEHLHSSATKAEGLEDVEKRLSSEILELISQRGIARAAGSNQLTSELAKL</sequence>
<evidence type="ECO:0000313" key="3">
    <source>
        <dbReference type="WBParaSite" id="HPLM_0000399401-mRNA-1"/>
    </source>
</evidence>
<evidence type="ECO:0000313" key="2">
    <source>
        <dbReference type="Proteomes" id="UP000268014"/>
    </source>
</evidence>
<protein>
    <submittedName>
        <fullName evidence="1 3">Uncharacterized protein</fullName>
    </submittedName>
</protein>
<keyword evidence="2" id="KW-1185">Reference proteome</keyword>
<dbReference type="OrthoDB" id="288203at2759"/>
<dbReference type="EMBL" id="UZAF01016163">
    <property type="protein sequence ID" value="VDO22142.1"/>
    <property type="molecule type" value="Genomic_DNA"/>
</dbReference>